<evidence type="ECO:0000313" key="1">
    <source>
        <dbReference type="EMBL" id="VDZ59253.1"/>
    </source>
</evidence>
<dbReference type="AlphaFoldDB" id="A0A447KTJ2"/>
<dbReference type="EMBL" id="LR134117">
    <property type="protein sequence ID" value="VDZ59253.1"/>
    <property type="molecule type" value="Genomic_DNA"/>
</dbReference>
<proteinExistence type="predicted"/>
<name>A0A447KTJ2_SEROD</name>
<dbReference type="Proteomes" id="UP000281391">
    <property type="component" value="Chromosome"/>
</dbReference>
<gene>
    <name evidence="1" type="ORF">NCTC11214_03015</name>
</gene>
<organism evidence="1 2">
    <name type="scientific">Serratia odorifera</name>
    <dbReference type="NCBI Taxonomy" id="618"/>
    <lineage>
        <taxon>Bacteria</taxon>
        <taxon>Pseudomonadati</taxon>
        <taxon>Pseudomonadota</taxon>
        <taxon>Gammaproteobacteria</taxon>
        <taxon>Enterobacterales</taxon>
        <taxon>Yersiniaceae</taxon>
        <taxon>Serratia</taxon>
    </lineage>
</organism>
<reference evidence="1 2" key="1">
    <citation type="submission" date="2018-12" db="EMBL/GenBank/DDBJ databases">
        <authorList>
            <consortium name="Pathogen Informatics"/>
        </authorList>
    </citation>
    <scope>NUCLEOTIDE SEQUENCE [LARGE SCALE GENOMIC DNA]</scope>
    <source>
        <strain evidence="1 2">NCTC11214</strain>
    </source>
</reference>
<accession>A0A447KTJ2</accession>
<evidence type="ECO:0000313" key="2">
    <source>
        <dbReference type="Proteomes" id="UP000281391"/>
    </source>
</evidence>
<protein>
    <submittedName>
        <fullName evidence="1">Uncharacterized protein</fullName>
    </submittedName>
</protein>
<sequence length="104" mass="11398">MLFVPFDASLRATSPWGRGLRASTYSLRWGSFAPTSLLQSSSYVRLFAALQSPCLPIYLRESGVARCLALFCIAIHFAPCMQDYPPTGFFLAGDSVSIRADKGQ</sequence>
<dbReference type="KEGG" id="sof:NCTC11214_03015"/>